<feature type="domain" description="Tn3 transposase DDE" evidence="1">
    <location>
        <begin position="35"/>
        <end position="133"/>
    </location>
</feature>
<proteinExistence type="predicted"/>
<dbReference type="AlphaFoldDB" id="A0A7Z7JIZ2"/>
<dbReference type="GO" id="GO:0004803">
    <property type="term" value="F:transposase activity"/>
    <property type="evidence" value="ECO:0007669"/>
    <property type="project" value="InterPro"/>
</dbReference>
<reference evidence="2 3" key="1">
    <citation type="submission" date="2018-01" db="EMBL/GenBank/DDBJ databases">
        <authorList>
            <person name="Clerissi C."/>
        </authorList>
    </citation>
    <scope>NUCLEOTIDE SEQUENCE [LARGE SCALE GENOMIC DNA]</scope>
    <source>
        <strain evidence="2">Cupriavidus taiwanensis STM 6021</strain>
    </source>
</reference>
<comment type="caution">
    <text evidence="2">The sequence shown here is derived from an EMBL/GenBank/DDBJ whole genome shotgun (WGS) entry which is preliminary data.</text>
</comment>
<evidence type="ECO:0000313" key="2">
    <source>
        <dbReference type="EMBL" id="SPC26177.1"/>
    </source>
</evidence>
<dbReference type="Pfam" id="PF01526">
    <property type="entry name" value="DDE_Tnp_Tn3"/>
    <property type="match status" value="1"/>
</dbReference>
<sequence>MRSASTLVASATPENVETLRGALFERHPGGQLPGILLEIDSATHFSWLLLEREPHSRSELLLVYAAILATSISAADLAQMVPELSPPAIRQMMHRVADERKLRHAAEAVLTFMHQYQIAQHWGRSDLALLDMLSL</sequence>
<dbReference type="GO" id="GO:0006313">
    <property type="term" value="P:DNA transposition"/>
    <property type="evidence" value="ECO:0007669"/>
    <property type="project" value="InterPro"/>
</dbReference>
<dbReference type="Proteomes" id="UP000257139">
    <property type="component" value="Unassembled WGS sequence"/>
</dbReference>
<protein>
    <submittedName>
        <fullName evidence="2">Transposase</fullName>
    </submittedName>
</protein>
<gene>
    <name evidence="2" type="ORF">CBM2594_U70010</name>
</gene>
<evidence type="ECO:0000259" key="1">
    <source>
        <dbReference type="Pfam" id="PF01526"/>
    </source>
</evidence>
<name>A0A7Z7JIZ2_9BURK</name>
<dbReference type="InterPro" id="IPR002513">
    <property type="entry name" value="Tn3_Tnp_DDE_dom"/>
</dbReference>
<accession>A0A7Z7JIZ2</accession>
<organism evidence="2 3">
    <name type="scientific">Cupriavidus taiwanensis</name>
    <dbReference type="NCBI Taxonomy" id="164546"/>
    <lineage>
        <taxon>Bacteria</taxon>
        <taxon>Pseudomonadati</taxon>
        <taxon>Pseudomonadota</taxon>
        <taxon>Betaproteobacteria</taxon>
        <taxon>Burkholderiales</taxon>
        <taxon>Burkholderiaceae</taxon>
        <taxon>Cupriavidus</taxon>
    </lineage>
</organism>
<dbReference type="EMBL" id="OGUU01000054">
    <property type="protein sequence ID" value="SPC26177.1"/>
    <property type="molecule type" value="Genomic_DNA"/>
</dbReference>
<evidence type="ECO:0000313" key="3">
    <source>
        <dbReference type="Proteomes" id="UP000257139"/>
    </source>
</evidence>